<dbReference type="AlphaFoldDB" id="A0A1B0FEP7"/>
<dbReference type="Proteomes" id="UP000092444">
    <property type="component" value="Unassembled WGS sequence"/>
</dbReference>
<organism evidence="1 2">
    <name type="scientific">Glossina morsitans morsitans</name>
    <name type="common">Savannah tsetse fly</name>
    <dbReference type="NCBI Taxonomy" id="37546"/>
    <lineage>
        <taxon>Eukaryota</taxon>
        <taxon>Metazoa</taxon>
        <taxon>Ecdysozoa</taxon>
        <taxon>Arthropoda</taxon>
        <taxon>Hexapoda</taxon>
        <taxon>Insecta</taxon>
        <taxon>Pterygota</taxon>
        <taxon>Neoptera</taxon>
        <taxon>Endopterygota</taxon>
        <taxon>Diptera</taxon>
        <taxon>Brachycera</taxon>
        <taxon>Muscomorpha</taxon>
        <taxon>Hippoboscoidea</taxon>
        <taxon>Glossinidae</taxon>
        <taxon>Glossina</taxon>
    </lineage>
</organism>
<sequence>MAACIWGVSKTPQVKLASVSAAAIAAVIKGSEAMLHAAAATNVAPGPAEAPSAARKSERRSAAADIAAQMKSKCLNSQHTFNYKYLRAVLTK</sequence>
<dbReference type="VEuPathDB" id="VectorBase:GMOY002091"/>
<reference evidence="1" key="1">
    <citation type="submission" date="2020-05" db="UniProtKB">
        <authorList>
            <consortium name="EnsemblMetazoa"/>
        </authorList>
    </citation>
    <scope>IDENTIFICATION</scope>
    <source>
        <strain evidence="1">Yale</strain>
    </source>
</reference>
<dbReference type="EnsemblMetazoa" id="GMOY002091-RA">
    <property type="protein sequence ID" value="GMOY002091-PA"/>
    <property type="gene ID" value="GMOY002091"/>
</dbReference>
<accession>A0A1B0FEP7</accession>
<protein>
    <submittedName>
        <fullName evidence="1">Uncharacterized protein</fullName>
    </submittedName>
</protein>
<evidence type="ECO:0000313" key="1">
    <source>
        <dbReference type="EnsemblMetazoa" id="GMOY002091-PA"/>
    </source>
</evidence>
<keyword evidence="2" id="KW-1185">Reference proteome</keyword>
<dbReference type="EMBL" id="CCAG010007371">
    <property type="status" value="NOT_ANNOTATED_CDS"/>
    <property type="molecule type" value="Genomic_DNA"/>
</dbReference>
<proteinExistence type="predicted"/>
<name>A0A1B0FEP7_GLOMM</name>
<evidence type="ECO:0000313" key="2">
    <source>
        <dbReference type="Proteomes" id="UP000092444"/>
    </source>
</evidence>